<proteinExistence type="predicted"/>
<name>A0A0D8BW87_GEOKU</name>
<accession>A0A0D8BW87</accession>
<dbReference type="Proteomes" id="UP000032522">
    <property type="component" value="Unassembled WGS sequence"/>
</dbReference>
<reference evidence="1 2" key="1">
    <citation type="submission" date="2015-01" db="EMBL/GenBank/DDBJ databases">
        <authorList>
            <person name="Filippidou S."/>
            <person name="Jeanneret N."/>
            <person name="Russel-Delif L."/>
            <person name="Junier T."/>
            <person name="Wunderlin T."/>
            <person name="Molina V."/>
            <person name="Johnson S.L."/>
            <person name="Davenport K.W."/>
            <person name="Chain P.S."/>
            <person name="Dorador C."/>
            <person name="Junier P."/>
        </authorList>
    </citation>
    <scope>NUCLEOTIDE SEQUENCE [LARGE SCALE GENOMIC DNA]</scope>
    <source>
        <strain evidence="1 2">Et7/4</strain>
    </source>
</reference>
<sequence length="83" mass="9149">MRNQTVISAAAMGARLSPAEAKLENRRPDAGKVVMAIDSRQRLSIRGHRHGVDEAFASFPASFALPFWHACLRFGRKAVWSGL</sequence>
<dbReference type="PATRIC" id="fig|1462.6.peg.3572"/>
<evidence type="ECO:0000313" key="1">
    <source>
        <dbReference type="EMBL" id="KJE28461.1"/>
    </source>
</evidence>
<dbReference type="EMBL" id="JYBP01000003">
    <property type="protein sequence ID" value="KJE28461.1"/>
    <property type="molecule type" value="Genomic_DNA"/>
</dbReference>
<protein>
    <submittedName>
        <fullName evidence="1">Uncharacterized protein</fullName>
    </submittedName>
</protein>
<gene>
    <name evidence="1" type="ORF">LG52_3250</name>
</gene>
<evidence type="ECO:0000313" key="2">
    <source>
        <dbReference type="Proteomes" id="UP000032522"/>
    </source>
</evidence>
<comment type="caution">
    <text evidence="1">The sequence shown here is derived from an EMBL/GenBank/DDBJ whole genome shotgun (WGS) entry which is preliminary data.</text>
</comment>
<dbReference type="RefSeq" id="WP_044732688.1">
    <property type="nucleotide sequence ID" value="NZ_JYBP01000003.1"/>
</dbReference>
<organism evidence="1 2">
    <name type="scientific">Geobacillus kaustophilus</name>
    <dbReference type="NCBI Taxonomy" id="1462"/>
    <lineage>
        <taxon>Bacteria</taxon>
        <taxon>Bacillati</taxon>
        <taxon>Bacillota</taxon>
        <taxon>Bacilli</taxon>
        <taxon>Bacillales</taxon>
        <taxon>Anoxybacillaceae</taxon>
        <taxon>Geobacillus</taxon>
        <taxon>Geobacillus thermoleovorans group</taxon>
    </lineage>
</organism>
<dbReference type="AlphaFoldDB" id="A0A0D8BW87"/>